<dbReference type="EMBL" id="BMIQ01000001">
    <property type="protein sequence ID" value="GGD91865.1"/>
    <property type="molecule type" value="Genomic_DNA"/>
</dbReference>
<gene>
    <name evidence="2" type="ORF">GCM10011390_08240</name>
</gene>
<sequence length="71" mass="7981">MAHDKAPGRKLRLPPAVEPACACERLKLLQPLDLNWEQGDANRTPNAGRLSFEWPPDEQGAERNFLFPSVN</sequence>
<feature type="region of interest" description="Disordered" evidence="1">
    <location>
        <begin position="47"/>
        <end position="71"/>
    </location>
</feature>
<organism evidence="2 3">
    <name type="scientific">Aureimonas endophytica</name>
    <dbReference type="NCBI Taxonomy" id="2027858"/>
    <lineage>
        <taxon>Bacteria</taxon>
        <taxon>Pseudomonadati</taxon>
        <taxon>Pseudomonadota</taxon>
        <taxon>Alphaproteobacteria</taxon>
        <taxon>Hyphomicrobiales</taxon>
        <taxon>Aurantimonadaceae</taxon>
        <taxon>Aureimonas</taxon>
    </lineage>
</organism>
<comment type="caution">
    <text evidence="2">The sequence shown here is derived from an EMBL/GenBank/DDBJ whole genome shotgun (WGS) entry which is preliminary data.</text>
</comment>
<protein>
    <submittedName>
        <fullName evidence="2">Uncharacterized protein</fullName>
    </submittedName>
</protein>
<name>A0A916ZEC6_9HYPH</name>
<evidence type="ECO:0000313" key="2">
    <source>
        <dbReference type="EMBL" id="GGD91865.1"/>
    </source>
</evidence>
<reference evidence="2" key="2">
    <citation type="submission" date="2020-09" db="EMBL/GenBank/DDBJ databases">
        <authorList>
            <person name="Sun Q."/>
            <person name="Zhou Y."/>
        </authorList>
    </citation>
    <scope>NUCLEOTIDE SEQUENCE</scope>
    <source>
        <strain evidence="2">CGMCC 1.15367</strain>
    </source>
</reference>
<accession>A0A916ZEC6</accession>
<evidence type="ECO:0000313" key="3">
    <source>
        <dbReference type="Proteomes" id="UP000644699"/>
    </source>
</evidence>
<reference evidence="2" key="1">
    <citation type="journal article" date="2014" name="Int. J. Syst. Evol. Microbiol.">
        <title>Complete genome sequence of Corynebacterium casei LMG S-19264T (=DSM 44701T), isolated from a smear-ripened cheese.</title>
        <authorList>
            <consortium name="US DOE Joint Genome Institute (JGI-PGF)"/>
            <person name="Walter F."/>
            <person name="Albersmeier A."/>
            <person name="Kalinowski J."/>
            <person name="Ruckert C."/>
        </authorList>
    </citation>
    <scope>NUCLEOTIDE SEQUENCE</scope>
    <source>
        <strain evidence="2">CGMCC 1.15367</strain>
    </source>
</reference>
<proteinExistence type="predicted"/>
<keyword evidence="3" id="KW-1185">Reference proteome</keyword>
<evidence type="ECO:0000256" key="1">
    <source>
        <dbReference type="SAM" id="MobiDB-lite"/>
    </source>
</evidence>
<dbReference type="Proteomes" id="UP000644699">
    <property type="component" value="Unassembled WGS sequence"/>
</dbReference>
<dbReference type="AlphaFoldDB" id="A0A916ZEC6"/>